<evidence type="ECO:0000313" key="1">
    <source>
        <dbReference type="EMBL" id="QGM46381.1"/>
    </source>
</evidence>
<sequence>MRLILGLALLFAALAGGSYLLFQGALDPSADIVQAEIAGAHFSFLAGYARDESTAVGGFTDRLAFVAVFPEFSPPSRADAKSASNRARDTVFVTLSAKDDTLDPADRPARLYARFLQAEAEAGPAGLVLRRFEKGSPYEVEELYLAPPDGREFFARCPKTPLEEGGPAEACLFVFRIGGLDVELRFSPSLLDHWEALNEGARGFVSRLRARKKQAAQ</sequence>
<accession>A0A6B8KHB2</accession>
<keyword evidence="2" id="KW-1185">Reference proteome</keyword>
<reference evidence="1 2" key="1">
    <citation type="submission" date="2019-11" db="EMBL/GenBank/DDBJ databases">
        <title>The genome sequence of Methylocystis heyeri.</title>
        <authorList>
            <person name="Oshkin I.Y."/>
            <person name="Miroshnikov K."/>
            <person name="Dedysh S.N."/>
        </authorList>
    </citation>
    <scope>NUCLEOTIDE SEQUENCE [LARGE SCALE GENOMIC DNA]</scope>
    <source>
        <strain evidence="1 2">H2</strain>
    </source>
</reference>
<proteinExistence type="predicted"/>
<protein>
    <submittedName>
        <fullName evidence="1">Uncharacterized protein</fullName>
    </submittedName>
</protein>
<evidence type="ECO:0000313" key="2">
    <source>
        <dbReference type="Proteomes" id="UP000309061"/>
    </source>
</evidence>
<dbReference type="Proteomes" id="UP000309061">
    <property type="component" value="Chromosome"/>
</dbReference>
<dbReference type="AlphaFoldDB" id="A0A6B8KHB2"/>
<organism evidence="1 2">
    <name type="scientific">Methylocystis heyeri</name>
    <dbReference type="NCBI Taxonomy" id="391905"/>
    <lineage>
        <taxon>Bacteria</taxon>
        <taxon>Pseudomonadati</taxon>
        <taxon>Pseudomonadota</taxon>
        <taxon>Alphaproteobacteria</taxon>
        <taxon>Hyphomicrobiales</taxon>
        <taxon>Methylocystaceae</taxon>
        <taxon>Methylocystis</taxon>
    </lineage>
</organism>
<dbReference type="OrthoDB" id="7959514at2"/>
<dbReference type="RefSeq" id="WP_136496628.1">
    <property type="nucleotide sequence ID" value="NZ_CP046052.1"/>
</dbReference>
<name>A0A6B8KHB2_9HYPH</name>
<gene>
    <name evidence="1" type="ORF">H2LOC_012110</name>
</gene>
<dbReference type="KEGG" id="mhey:H2LOC_012110"/>
<dbReference type="EMBL" id="CP046052">
    <property type="protein sequence ID" value="QGM46381.1"/>
    <property type="molecule type" value="Genomic_DNA"/>
</dbReference>